<feature type="compositionally biased region" description="Low complexity" evidence="8">
    <location>
        <begin position="351"/>
        <end position="373"/>
    </location>
</feature>
<feature type="region of interest" description="Disordered" evidence="8">
    <location>
        <begin position="1"/>
        <end position="48"/>
    </location>
</feature>
<evidence type="ECO:0000256" key="8">
    <source>
        <dbReference type="SAM" id="MobiDB-lite"/>
    </source>
</evidence>
<comment type="caution">
    <text evidence="10">The sequence shown here is derived from an EMBL/GenBank/DDBJ whole genome shotgun (WGS) entry which is preliminary data.</text>
</comment>
<feature type="domain" description="Transcription factor CBF/NF-Y/archaeal histone" evidence="9">
    <location>
        <begin position="815"/>
        <end position="879"/>
    </location>
</feature>
<dbReference type="PRINTS" id="PR00615">
    <property type="entry name" value="CCAATSUBUNTA"/>
</dbReference>
<evidence type="ECO:0000259" key="9">
    <source>
        <dbReference type="Pfam" id="PF00808"/>
    </source>
</evidence>
<keyword evidence="6" id="KW-0804">Transcription</keyword>
<feature type="compositionally biased region" description="Polar residues" evidence="8">
    <location>
        <begin position="410"/>
        <end position="426"/>
    </location>
</feature>
<evidence type="ECO:0000256" key="4">
    <source>
        <dbReference type="ARBA" id="ARBA00023125"/>
    </source>
</evidence>
<name>A0A9W7XNE0_9FUNG</name>
<gene>
    <name evidence="10" type="primary">HAP3</name>
    <name evidence="10" type="ORF">LPJ64_002594</name>
</gene>
<dbReference type="Pfam" id="PF00808">
    <property type="entry name" value="CBFD_NFYB_HMF"/>
    <property type="match status" value="1"/>
</dbReference>
<dbReference type="EMBL" id="JANBOH010000085">
    <property type="protein sequence ID" value="KAJ1645887.1"/>
    <property type="molecule type" value="Genomic_DNA"/>
</dbReference>
<evidence type="ECO:0000256" key="6">
    <source>
        <dbReference type="ARBA" id="ARBA00023163"/>
    </source>
</evidence>
<feature type="non-terminal residue" evidence="10">
    <location>
        <position position="958"/>
    </location>
</feature>
<evidence type="ECO:0000256" key="7">
    <source>
        <dbReference type="ARBA" id="ARBA00023242"/>
    </source>
</evidence>
<feature type="compositionally biased region" description="Low complexity" evidence="8">
    <location>
        <begin position="498"/>
        <end position="514"/>
    </location>
</feature>
<evidence type="ECO:0000256" key="5">
    <source>
        <dbReference type="ARBA" id="ARBA00023159"/>
    </source>
</evidence>
<dbReference type="PROSITE" id="PS00685">
    <property type="entry name" value="NFYB_HAP3"/>
    <property type="match status" value="1"/>
</dbReference>
<feature type="compositionally biased region" description="Low complexity" evidence="8">
    <location>
        <begin position="275"/>
        <end position="291"/>
    </location>
</feature>
<dbReference type="PANTHER" id="PTHR11064:SF9">
    <property type="entry name" value="NUCLEAR TRANSCRIPTION FACTOR Y SUBUNIT BETA"/>
    <property type="match status" value="1"/>
</dbReference>
<reference evidence="10" key="1">
    <citation type="submission" date="2022-07" db="EMBL/GenBank/DDBJ databases">
        <title>Phylogenomic reconstructions and comparative analyses of Kickxellomycotina fungi.</title>
        <authorList>
            <person name="Reynolds N.K."/>
            <person name="Stajich J.E."/>
            <person name="Barry K."/>
            <person name="Grigoriev I.V."/>
            <person name="Crous P."/>
            <person name="Smith M.E."/>
        </authorList>
    </citation>
    <scope>NUCLEOTIDE SEQUENCE</scope>
    <source>
        <strain evidence="10">NBRC 105413</strain>
    </source>
</reference>
<feature type="compositionally biased region" description="Basic and acidic residues" evidence="8">
    <location>
        <begin position="164"/>
        <end position="185"/>
    </location>
</feature>
<dbReference type="InterPro" id="IPR009072">
    <property type="entry name" value="Histone-fold"/>
</dbReference>
<sequence length="958" mass="104392">MLGSDSSKRQRTDDQPSTVTTPSSASPLSISTKSDQPSSDTKPRLRTRDLLQQMLSTQQRLSADVARLQTTVDAVLSTLHYSQPMSRSAYPDSLRSSMRESLSRPPPLGTQAHTVSEDVSADAGESSSSGAGANSHAVLPTLANIVSPRSRFPHNNASLSDSETENKLVKAERAEAKEASKDASDARPLMHSLQIARPQSPSMVPSEASSSLHPHRQIQDSGIDSNSSKADNRLPASQIYQSDQPQHQQSRSRNPNRPFYSSTPPPPLHRPGMQSASSSVSMVSASATSSSLPPPAFVPRNSSSGMPATRLRSPPIGQQQQQQQYHHPGRHYQSSQHGMLLPPPTTPLSAPPMSSSPFSASRFSHHGQYQHQHQQMHKASARLPHQAHQQHYNTVPGSTSPRRLHPHAGTEQSISLPPIRTSSAAAFQQMGHHRGSAPPKPTSVGPSAYSPASSFASGMVIDATPTSAKPSSPQPQPQPPQQQQQQQLFMSGYGYSRMPPSAATAASTPTSAMMESPTALSSGFASSSRGQLISSHQISATATASAAASSSSGSRGLLGSDSMQQKVEKNRFQANIRAFVDQHFSVPHNAQWDYQQSFKAPRNAQATQQIVQSFYSEHGGTYDRIEHGLSVYFSSLKAKHRTTEDKAMLKQQRDRRRARRIKKAAGRRKVFDQSQFPFLPSDFDAQACFVPSAMSPEHTDDDGEVKVGLLPWRAETFTRLFRHLDSMRPKRTPRPSNPRLSGGQIPPPDMPVFMIDPEYLAIDRSQHEQHEHEEDIEMEEGYSDVYQANIVQMSTNDHSMNAGDEYEDIKEQDRFLPIANVARIMKRALPENAKIAKEAKETVQECVSEFISFITSEASDRCHQEKRKTINGEDILWAMQSLGFENYTEALKIYLNKYRESVKVEKDVPQKDESAGLTGEEGSPGVVGSSSSAAAAAAAAAVAAATAANVGGSVDKMN</sequence>
<feature type="compositionally biased region" description="Low complexity" evidence="8">
    <location>
        <begin position="200"/>
        <end position="211"/>
    </location>
</feature>
<comment type="subcellular location">
    <subcellularLocation>
        <location evidence="1">Nucleus</location>
    </subcellularLocation>
</comment>
<keyword evidence="11" id="KW-1185">Reference proteome</keyword>
<feature type="region of interest" description="Disordered" evidence="8">
    <location>
        <begin position="905"/>
        <end position="929"/>
    </location>
</feature>
<dbReference type="InterPro" id="IPR027113">
    <property type="entry name" value="Transc_fact_NFYB/HAP3"/>
</dbReference>
<evidence type="ECO:0000256" key="1">
    <source>
        <dbReference type="ARBA" id="ARBA00004123"/>
    </source>
</evidence>
<feature type="compositionally biased region" description="Polar residues" evidence="8">
    <location>
        <begin position="219"/>
        <end position="229"/>
    </location>
</feature>
<keyword evidence="4" id="KW-0238">DNA-binding</keyword>
<feature type="compositionally biased region" description="Low complexity" evidence="8">
    <location>
        <begin position="446"/>
        <end position="457"/>
    </location>
</feature>
<feature type="region of interest" description="Disordered" evidence="8">
    <location>
        <begin position="84"/>
        <end position="112"/>
    </location>
</feature>
<dbReference type="InterPro" id="IPR003956">
    <property type="entry name" value="Transcrpt_fac_NFYB/HAP3_CS"/>
</dbReference>
<dbReference type="PANTHER" id="PTHR11064">
    <property type="entry name" value="CCAAT-BINDING TRANSCRIPTION FACTOR-RELATED"/>
    <property type="match status" value="1"/>
</dbReference>
<evidence type="ECO:0000313" key="10">
    <source>
        <dbReference type="EMBL" id="KAJ1645887.1"/>
    </source>
</evidence>
<organism evidence="10 11">
    <name type="scientific">Coemansia asiatica</name>
    <dbReference type="NCBI Taxonomy" id="1052880"/>
    <lineage>
        <taxon>Eukaryota</taxon>
        <taxon>Fungi</taxon>
        <taxon>Fungi incertae sedis</taxon>
        <taxon>Zoopagomycota</taxon>
        <taxon>Kickxellomycotina</taxon>
        <taxon>Kickxellomycetes</taxon>
        <taxon>Kickxellales</taxon>
        <taxon>Kickxellaceae</taxon>
        <taxon>Coemansia</taxon>
    </lineage>
</organism>
<dbReference type="GO" id="GO:0016602">
    <property type="term" value="C:CCAAT-binding factor complex"/>
    <property type="evidence" value="ECO:0007669"/>
    <property type="project" value="InterPro"/>
</dbReference>
<feature type="compositionally biased region" description="Polar residues" evidence="8">
    <location>
        <begin position="387"/>
        <end position="401"/>
    </location>
</feature>
<feature type="compositionally biased region" description="Pro residues" evidence="8">
    <location>
        <begin position="341"/>
        <end position="350"/>
    </location>
</feature>
<protein>
    <submittedName>
        <fullName evidence="10">Transcriptional activator hap3</fullName>
    </submittedName>
</protein>
<dbReference type="SUPFAM" id="SSF47113">
    <property type="entry name" value="Histone-fold"/>
    <property type="match status" value="1"/>
</dbReference>
<dbReference type="Proteomes" id="UP001145021">
    <property type="component" value="Unassembled WGS sequence"/>
</dbReference>
<keyword evidence="3" id="KW-0805">Transcription regulation</keyword>
<dbReference type="GO" id="GO:0046982">
    <property type="term" value="F:protein heterodimerization activity"/>
    <property type="evidence" value="ECO:0007669"/>
    <property type="project" value="InterPro"/>
</dbReference>
<dbReference type="CDD" id="cd22907">
    <property type="entry name" value="HFD_NFYB"/>
    <property type="match status" value="1"/>
</dbReference>
<comment type="similarity">
    <text evidence="2">Belongs to the NFYB/HAP3 subunit family.</text>
</comment>
<evidence type="ECO:0000256" key="2">
    <source>
        <dbReference type="ARBA" id="ARBA00009053"/>
    </source>
</evidence>
<keyword evidence="5" id="KW-0010">Activator</keyword>
<keyword evidence="7" id="KW-0539">Nucleus</keyword>
<feature type="region of interest" description="Disordered" evidence="8">
    <location>
        <begin position="727"/>
        <end position="748"/>
    </location>
</feature>
<dbReference type="InterPro" id="IPR003958">
    <property type="entry name" value="CBFA_NFYB_domain"/>
</dbReference>
<dbReference type="FunFam" id="1.10.20.10:FF:000110">
    <property type="entry name" value="Nuclear factor Y, subunit B1"/>
    <property type="match status" value="1"/>
</dbReference>
<evidence type="ECO:0000313" key="11">
    <source>
        <dbReference type="Proteomes" id="UP001145021"/>
    </source>
</evidence>
<dbReference type="Gene3D" id="1.10.20.10">
    <property type="entry name" value="Histone, subunit A"/>
    <property type="match status" value="1"/>
</dbReference>
<feature type="region of interest" description="Disordered" evidence="8">
    <location>
        <begin position="149"/>
        <end position="526"/>
    </location>
</feature>
<feature type="compositionally biased region" description="Polar residues" evidence="8">
    <location>
        <begin position="30"/>
        <end position="40"/>
    </location>
</feature>
<evidence type="ECO:0000256" key="3">
    <source>
        <dbReference type="ARBA" id="ARBA00023015"/>
    </source>
</evidence>
<feature type="compositionally biased region" description="Basic and acidic residues" evidence="8">
    <location>
        <begin position="1"/>
        <end position="14"/>
    </location>
</feature>
<dbReference type="AlphaFoldDB" id="A0A9W7XNE0"/>
<dbReference type="GO" id="GO:0001228">
    <property type="term" value="F:DNA-binding transcription activator activity, RNA polymerase II-specific"/>
    <property type="evidence" value="ECO:0007669"/>
    <property type="project" value="InterPro"/>
</dbReference>
<feature type="compositionally biased region" description="Low complexity" evidence="8">
    <location>
        <begin position="16"/>
        <end position="29"/>
    </location>
</feature>
<feature type="compositionally biased region" description="Basic and acidic residues" evidence="8">
    <location>
        <begin position="905"/>
        <end position="914"/>
    </location>
</feature>
<dbReference type="GO" id="GO:0000978">
    <property type="term" value="F:RNA polymerase II cis-regulatory region sequence-specific DNA binding"/>
    <property type="evidence" value="ECO:0007669"/>
    <property type="project" value="TreeGrafter"/>
</dbReference>
<feature type="compositionally biased region" description="Polar residues" evidence="8">
    <location>
        <begin position="238"/>
        <end position="262"/>
    </location>
</feature>
<accession>A0A9W7XNE0</accession>
<proteinExistence type="inferred from homology"/>